<protein>
    <recommendedName>
        <fullName evidence="3">VWFA domain-containing protein</fullName>
    </recommendedName>
</protein>
<evidence type="ECO:0000256" key="1">
    <source>
        <dbReference type="SAM" id="Phobius"/>
    </source>
</evidence>
<evidence type="ECO:0008006" key="3">
    <source>
        <dbReference type="Google" id="ProtNLM"/>
    </source>
</evidence>
<name>A0A381NM38_9ZZZZ</name>
<accession>A0A381NM38</accession>
<keyword evidence="1" id="KW-1133">Transmembrane helix</keyword>
<keyword evidence="1" id="KW-0812">Transmembrane</keyword>
<dbReference type="EMBL" id="UINC01000454">
    <property type="protein sequence ID" value="SUZ55645.1"/>
    <property type="molecule type" value="Genomic_DNA"/>
</dbReference>
<keyword evidence="1" id="KW-0472">Membrane</keyword>
<organism evidence="2">
    <name type="scientific">marine metagenome</name>
    <dbReference type="NCBI Taxonomy" id="408172"/>
    <lineage>
        <taxon>unclassified sequences</taxon>
        <taxon>metagenomes</taxon>
        <taxon>ecological metagenomes</taxon>
    </lineage>
</organism>
<feature type="transmembrane region" description="Helical" evidence="1">
    <location>
        <begin position="32"/>
        <end position="55"/>
    </location>
</feature>
<dbReference type="SUPFAM" id="SSF53300">
    <property type="entry name" value="vWA-like"/>
    <property type="match status" value="1"/>
</dbReference>
<sequence>MLMPWSELLAFLNGGFQELLETDFQQIRYGDVGVAVGLGLFVGGVLAFTLVRLVAARKRHTRQHSGHVVDPSHRKRLWVRGLHTAPKFLLAAALMLLIFSVADPFLTATEEVSGYVESRVRIDLVDTSGSMAWEFPETNKSKAEVARDAHLAFLEMRREKNDRVSLWLFSTYPYMVDDFVMDDELYYFQVWDAPYVMTQRLDKAMVVPRDKVRIIPAEGDTNIIRPLQDIVAYFDRDEATMGRGANQNRAVLIITDAAVDEFPDAEFAELNRRNIVPYLIYINTSDARSASFLHPTVPQLVAQIQEYGGDYFDVTDEDSLLRAYEAIDEREAVRMELKHRALKVPIYSRFLLLAMGFLVVGIPLGFVSELLWGTNP</sequence>
<evidence type="ECO:0000313" key="2">
    <source>
        <dbReference type="EMBL" id="SUZ55645.1"/>
    </source>
</evidence>
<gene>
    <name evidence="2" type="ORF">METZ01_LOCUS8499</name>
</gene>
<proteinExistence type="predicted"/>
<reference evidence="2" key="1">
    <citation type="submission" date="2018-05" db="EMBL/GenBank/DDBJ databases">
        <authorList>
            <person name="Lanie J.A."/>
            <person name="Ng W.-L."/>
            <person name="Kazmierczak K.M."/>
            <person name="Andrzejewski T.M."/>
            <person name="Davidsen T.M."/>
            <person name="Wayne K.J."/>
            <person name="Tettelin H."/>
            <person name="Glass J.I."/>
            <person name="Rusch D."/>
            <person name="Podicherti R."/>
            <person name="Tsui H.-C.T."/>
            <person name="Winkler M.E."/>
        </authorList>
    </citation>
    <scope>NUCLEOTIDE SEQUENCE</scope>
</reference>
<dbReference type="InterPro" id="IPR036465">
    <property type="entry name" value="vWFA_dom_sf"/>
</dbReference>
<feature type="transmembrane region" description="Helical" evidence="1">
    <location>
        <begin position="350"/>
        <end position="372"/>
    </location>
</feature>
<dbReference type="AlphaFoldDB" id="A0A381NM38"/>
<dbReference type="Gene3D" id="3.40.50.410">
    <property type="entry name" value="von Willebrand factor, type A domain"/>
    <property type="match status" value="1"/>
</dbReference>